<keyword evidence="2" id="KW-1185">Reference proteome</keyword>
<dbReference type="Proteomes" id="UP000722485">
    <property type="component" value="Unassembled WGS sequence"/>
</dbReference>
<evidence type="ECO:0000313" key="1">
    <source>
        <dbReference type="EMBL" id="KAF7547419.1"/>
    </source>
</evidence>
<dbReference type="AlphaFoldDB" id="A0A9P5H524"/>
<organism evidence="1 2">
    <name type="scientific">Cylindrodendrum hubeiense</name>
    <dbReference type="NCBI Taxonomy" id="595255"/>
    <lineage>
        <taxon>Eukaryota</taxon>
        <taxon>Fungi</taxon>
        <taxon>Dikarya</taxon>
        <taxon>Ascomycota</taxon>
        <taxon>Pezizomycotina</taxon>
        <taxon>Sordariomycetes</taxon>
        <taxon>Hypocreomycetidae</taxon>
        <taxon>Hypocreales</taxon>
        <taxon>Nectriaceae</taxon>
        <taxon>Cylindrodendrum</taxon>
    </lineage>
</organism>
<reference evidence="1" key="1">
    <citation type="submission" date="2020-03" db="EMBL/GenBank/DDBJ databases">
        <title>Draft Genome Sequence of Cylindrodendrum hubeiense.</title>
        <authorList>
            <person name="Buettner E."/>
            <person name="Kellner H."/>
        </authorList>
    </citation>
    <scope>NUCLEOTIDE SEQUENCE</scope>
    <source>
        <strain evidence="1">IHI 201604</strain>
    </source>
</reference>
<name>A0A9P5H524_9HYPO</name>
<proteinExistence type="predicted"/>
<accession>A0A9P5H524</accession>
<evidence type="ECO:0000313" key="2">
    <source>
        <dbReference type="Proteomes" id="UP000722485"/>
    </source>
</evidence>
<comment type="caution">
    <text evidence="1">The sequence shown here is derived from an EMBL/GenBank/DDBJ whole genome shotgun (WGS) entry which is preliminary data.</text>
</comment>
<gene>
    <name evidence="1" type="ORF">G7Z17_g7740</name>
</gene>
<protein>
    <submittedName>
        <fullName evidence="1">Uncharacterized protein</fullName>
    </submittedName>
</protein>
<dbReference type="EMBL" id="JAANBB010000179">
    <property type="protein sequence ID" value="KAF7547419.1"/>
    <property type="molecule type" value="Genomic_DNA"/>
</dbReference>
<dbReference type="OrthoDB" id="4725912at2759"/>
<sequence>MDNISMETTPLYDVSNPILQVDWSWKKWKALITEKGRPTNPLYVVDYKSMSTPTLIFTSPSTNDVIGTGTLHPISINARYEIHGAKGKLKALKRFETEYTHLSHAYSDDERPVAMRWITVGGGFQSWDFICLDEQNMPVAKFSASIWAVSKMGYIEFIGPKATSQAARDEIVVVSLTLFNCMLLRVSSMLSLFGAFIARPGPLDKEAVYPSHELQPIRYTDNSDPSRIKQD</sequence>